<organism evidence="2 3">
    <name type="scientific">Streblomastix strix</name>
    <dbReference type="NCBI Taxonomy" id="222440"/>
    <lineage>
        <taxon>Eukaryota</taxon>
        <taxon>Metamonada</taxon>
        <taxon>Preaxostyla</taxon>
        <taxon>Oxymonadida</taxon>
        <taxon>Streblomastigidae</taxon>
        <taxon>Streblomastix</taxon>
    </lineage>
</organism>
<protein>
    <submittedName>
        <fullName evidence="2">Uncharacterized protein</fullName>
    </submittedName>
</protein>
<comment type="caution">
    <text evidence="2">The sequence shown here is derived from an EMBL/GenBank/DDBJ whole genome shotgun (WGS) entry which is preliminary data.</text>
</comment>
<dbReference type="EMBL" id="SNRW01015899">
    <property type="protein sequence ID" value="KAA6369913.1"/>
    <property type="molecule type" value="Genomic_DNA"/>
</dbReference>
<gene>
    <name evidence="2" type="ORF">EZS28_034560</name>
</gene>
<proteinExistence type="predicted"/>
<reference evidence="2 3" key="1">
    <citation type="submission" date="2019-03" db="EMBL/GenBank/DDBJ databases">
        <title>Single cell metagenomics reveals metabolic interactions within the superorganism composed of flagellate Streblomastix strix and complex community of Bacteroidetes bacteria on its surface.</title>
        <authorList>
            <person name="Treitli S.C."/>
            <person name="Kolisko M."/>
            <person name="Husnik F."/>
            <person name="Keeling P."/>
            <person name="Hampl V."/>
        </authorList>
    </citation>
    <scope>NUCLEOTIDE SEQUENCE [LARGE SCALE GENOMIC DNA]</scope>
    <source>
        <strain evidence="2">ST1C</strain>
    </source>
</reference>
<feature type="region of interest" description="Disordered" evidence="1">
    <location>
        <begin position="120"/>
        <end position="156"/>
    </location>
</feature>
<evidence type="ECO:0000313" key="3">
    <source>
        <dbReference type="Proteomes" id="UP000324800"/>
    </source>
</evidence>
<feature type="compositionally biased region" description="Polar residues" evidence="1">
    <location>
        <begin position="131"/>
        <end position="156"/>
    </location>
</feature>
<dbReference type="AlphaFoldDB" id="A0A5J4UI91"/>
<dbReference type="Proteomes" id="UP000324800">
    <property type="component" value="Unassembled WGS sequence"/>
</dbReference>
<evidence type="ECO:0000256" key="1">
    <source>
        <dbReference type="SAM" id="MobiDB-lite"/>
    </source>
</evidence>
<accession>A0A5J4UI91</accession>
<evidence type="ECO:0000313" key="2">
    <source>
        <dbReference type="EMBL" id="KAA6369913.1"/>
    </source>
</evidence>
<sequence>MQKIVEQNEGIPDPRFSDIQSSLPSKVIPNRIAREQEFNIDDRLAQPSARTGSAAMPTNPYTLLKEVGEEEPKEYVNILQQQDGEQVPTQALTEEDAIQQRLDEQPNQQVSQQINQQFNEVGGVQDKPPDSASQFVRSQMQQGQTRSQMSEDITLP</sequence>
<feature type="region of interest" description="Disordered" evidence="1">
    <location>
        <begin position="1"/>
        <end position="21"/>
    </location>
</feature>
<name>A0A5J4UI91_9EUKA</name>